<dbReference type="EMBL" id="JAAKZF010000043">
    <property type="protein sequence ID" value="NGO54082.1"/>
    <property type="molecule type" value="Genomic_DNA"/>
</dbReference>
<keyword evidence="1" id="KW-0472">Membrane</keyword>
<evidence type="ECO:0000313" key="3">
    <source>
        <dbReference type="Proteomes" id="UP001642900"/>
    </source>
</evidence>
<proteinExistence type="predicted"/>
<dbReference type="AlphaFoldDB" id="A0A6G4WH15"/>
<gene>
    <name evidence="2" type="ORF">G6N73_23535</name>
</gene>
<comment type="caution">
    <text evidence="2">The sequence shown here is derived from an EMBL/GenBank/DDBJ whole genome shotgun (WGS) entry which is preliminary data.</text>
</comment>
<reference evidence="2 3" key="1">
    <citation type="submission" date="2020-02" db="EMBL/GenBank/DDBJ databases">
        <title>Genome sequence of strain CCNWXJ40-4.</title>
        <authorList>
            <person name="Gao J."/>
            <person name="Sun J."/>
        </authorList>
    </citation>
    <scope>NUCLEOTIDE SEQUENCE [LARGE SCALE GENOMIC DNA]</scope>
    <source>
        <strain evidence="2 3">CCNWXJ 40-4</strain>
    </source>
</reference>
<keyword evidence="1" id="KW-1133">Transmembrane helix</keyword>
<feature type="transmembrane region" description="Helical" evidence="1">
    <location>
        <begin position="98"/>
        <end position="117"/>
    </location>
</feature>
<evidence type="ECO:0000256" key="1">
    <source>
        <dbReference type="SAM" id="Phobius"/>
    </source>
</evidence>
<dbReference type="RefSeq" id="WP_165032073.1">
    <property type="nucleotide sequence ID" value="NZ_JAAKZF010000043.1"/>
</dbReference>
<protein>
    <submittedName>
        <fullName evidence="2">Uncharacterized protein</fullName>
    </submittedName>
</protein>
<sequence>MSGSRQREWLTDILESAPSIIFLVLWRSDVDMEMAGWLGVGLAAIVLIGFRLSRVHFNPILLGINVHLLIITPLIVTVSQMGALDLARALTAASERGVLVTVFIVGCALTAFSRRGFIGTDDLPDSSRWGYSLILLVASAAAIIWAFTYTGNTLLAIAVPMMGLFGLRRLLVARWLDRSIGPIAALQLVPVPHSPLSPPATSIRLYCGRTVGCWQRERMTHRRHLT</sequence>
<keyword evidence="3" id="KW-1185">Reference proteome</keyword>
<evidence type="ECO:0000313" key="2">
    <source>
        <dbReference type="EMBL" id="NGO54082.1"/>
    </source>
</evidence>
<feature type="transmembrane region" description="Helical" evidence="1">
    <location>
        <begin position="129"/>
        <end position="147"/>
    </location>
</feature>
<feature type="transmembrane region" description="Helical" evidence="1">
    <location>
        <begin position="60"/>
        <end position="78"/>
    </location>
</feature>
<name>A0A6G4WH15_9HYPH</name>
<accession>A0A6G4WH15</accession>
<feature type="transmembrane region" description="Helical" evidence="1">
    <location>
        <begin position="34"/>
        <end position="53"/>
    </location>
</feature>
<organism evidence="2 3">
    <name type="scientific">Allomesorhizobium camelthorni</name>
    <dbReference type="NCBI Taxonomy" id="475069"/>
    <lineage>
        <taxon>Bacteria</taxon>
        <taxon>Pseudomonadati</taxon>
        <taxon>Pseudomonadota</taxon>
        <taxon>Alphaproteobacteria</taxon>
        <taxon>Hyphomicrobiales</taxon>
        <taxon>Phyllobacteriaceae</taxon>
        <taxon>Allomesorhizobium</taxon>
    </lineage>
</organism>
<dbReference type="Proteomes" id="UP001642900">
    <property type="component" value="Unassembled WGS sequence"/>
</dbReference>
<keyword evidence="1" id="KW-0812">Transmembrane</keyword>
<feature type="transmembrane region" description="Helical" evidence="1">
    <location>
        <begin position="153"/>
        <end position="171"/>
    </location>
</feature>